<organism evidence="1 2">
    <name type="scientific">Capnocytophaga canimorsus (strain 5)</name>
    <dbReference type="NCBI Taxonomy" id="860228"/>
    <lineage>
        <taxon>Bacteria</taxon>
        <taxon>Pseudomonadati</taxon>
        <taxon>Bacteroidota</taxon>
        <taxon>Flavobacteriia</taxon>
        <taxon>Flavobacteriales</taxon>
        <taxon>Flavobacteriaceae</taxon>
        <taxon>Capnocytophaga</taxon>
    </lineage>
</organism>
<gene>
    <name evidence="1" type="ordered locus">Ccan_07720</name>
</gene>
<reference evidence="1 2" key="1">
    <citation type="journal article" date="2011" name="J. Bacteriol.">
        <title>Complete genome sequence of the dog commensal and human pathogen Capnocytophaga canimorsus strain 5.</title>
        <authorList>
            <person name="Manfredi P."/>
            <person name="Pagni M."/>
            <person name="Cornelis G.R."/>
        </authorList>
    </citation>
    <scope>NUCLEOTIDE SEQUENCE [LARGE SCALE GENOMIC DNA]</scope>
    <source>
        <strain evidence="2">5</strain>
    </source>
</reference>
<protein>
    <submittedName>
        <fullName evidence="1">Uncharacterized protein</fullName>
    </submittedName>
</protein>
<dbReference type="EMBL" id="CP002113">
    <property type="protein sequence ID" value="AEK22890.1"/>
    <property type="molecule type" value="Genomic_DNA"/>
</dbReference>
<evidence type="ECO:0000313" key="1">
    <source>
        <dbReference type="EMBL" id="AEK22890.1"/>
    </source>
</evidence>
<evidence type="ECO:0000313" key="2">
    <source>
        <dbReference type="Proteomes" id="UP000008895"/>
    </source>
</evidence>
<proteinExistence type="predicted"/>
<dbReference type="AlphaFoldDB" id="F9YTV6"/>
<dbReference type="HOGENOM" id="CLU_3231176_0_0_10"/>
<dbReference type="KEGG" id="ccm:Ccan_07720"/>
<name>F9YTV6_CAPCC</name>
<accession>F9YTV6</accession>
<keyword evidence="2" id="KW-1185">Reference proteome</keyword>
<sequence length="43" mass="5262">MFLKINYTQIDFICSNNQYIIKTNEKISFFIWKFGKNPIYLHS</sequence>
<dbReference type="Proteomes" id="UP000008895">
    <property type="component" value="Chromosome"/>
</dbReference>